<reference evidence="2" key="2">
    <citation type="submission" date="2020-10" db="UniProtKB">
        <authorList>
            <consortium name="WormBaseParasite"/>
        </authorList>
    </citation>
    <scope>IDENTIFICATION</scope>
</reference>
<sequence length="260" mass="29887">MPYPIAKLPYGLRSRLSELATPLERCNLQIAAGNPSICPAELQPIYETRIHVDFDGIDQCIDVSNYYPKILIRCIGVITLRNFESQMLNLLTFGNFILRPSSLSLENCAISKELFDNASKLMSGSVKYIVIQVPVNNRSINFMDLLTAFPLVQNILLLCCSLPDNWMVEFNKANNQSIKKLSMHLRSYNFRQFEPDELVAFLNAQATGFTLSLTFKDSSLESYFYEAKEYLDMRFHTAPCNLGRRIFISYDRNHIHYCLH</sequence>
<dbReference type="Proteomes" id="UP000492821">
    <property type="component" value="Unassembled WGS sequence"/>
</dbReference>
<evidence type="ECO:0000313" key="1">
    <source>
        <dbReference type="Proteomes" id="UP000492821"/>
    </source>
</evidence>
<accession>A0A7E4VSU5</accession>
<keyword evidence="1" id="KW-1185">Reference proteome</keyword>
<evidence type="ECO:0000313" key="2">
    <source>
        <dbReference type="WBParaSite" id="Pan_g242.t1"/>
    </source>
</evidence>
<dbReference type="AlphaFoldDB" id="A0A7E4VSU5"/>
<proteinExistence type="predicted"/>
<dbReference type="WBParaSite" id="Pan_g242.t1">
    <property type="protein sequence ID" value="Pan_g242.t1"/>
    <property type="gene ID" value="Pan_g242"/>
</dbReference>
<name>A0A7E4VSU5_PANRE</name>
<organism evidence="1 2">
    <name type="scientific">Panagrellus redivivus</name>
    <name type="common">Microworm</name>
    <dbReference type="NCBI Taxonomy" id="6233"/>
    <lineage>
        <taxon>Eukaryota</taxon>
        <taxon>Metazoa</taxon>
        <taxon>Ecdysozoa</taxon>
        <taxon>Nematoda</taxon>
        <taxon>Chromadorea</taxon>
        <taxon>Rhabditida</taxon>
        <taxon>Tylenchina</taxon>
        <taxon>Panagrolaimomorpha</taxon>
        <taxon>Panagrolaimoidea</taxon>
        <taxon>Panagrolaimidae</taxon>
        <taxon>Panagrellus</taxon>
    </lineage>
</organism>
<protein>
    <submittedName>
        <fullName evidence="2">F-box domain-containing protein</fullName>
    </submittedName>
</protein>
<reference evidence="1" key="1">
    <citation type="journal article" date="2013" name="Genetics">
        <title>The draft genome and transcriptome of Panagrellus redivivus are shaped by the harsh demands of a free-living lifestyle.</title>
        <authorList>
            <person name="Srinivasan J."/>
            <person name="Dillman A.R."/>
            <person name="Macchietto M.G."/>
            <person name="Heikkinen L."/>
            <person name="Lakso M."/>
            <person name="Fracchia K.M."/>
            <person name="Antoshechkin I."/>
            <person name="Mortazavi A."/>
            <person name="Wong G."/>
            <person name="Sternberg P.W."/>
        </authorList>
    </citation>
    <scope>NUCLEOTIDE SEQUENCE [LARGE SCALE GENOMIC DNA]</scope>
    <source>
        <strain evidence="1">MT8872</strain>
    </source>
</reference>